<gene>
    <name evidence="2" type="ORF">GCM10025869_34500</name>
</gene>
<protein>
    <submittedName>
        <fullName evidence="2">Uncharacterized protein</fullName>
    </submittedName>
</protein>
<organism evidence="2 3">
    <name type="scientific">Homoserinibacter gongjuensis</name>
    <dbReference type="NCBI Taxonomy" id="1162968"/>
    <lineage>
        <taxon>Bacteria</taxon>
        <taxon>Bacillati</taxon>
        <taxon>Actinomycetota</taxon>
        <taxon>Actinomycetes</taxon>
        <taxon>Micrococcales</taxon>
        <taxon>Microbacteriaceae</taxon>
        <taxon>Homoserinibacter</taxon>
    </lineage>
</organism>
<evidence type="ECO:0000256" key="1">
    <source>
        <dbReference type="SAM" id="MobiDB-lite"/>
    </source>
</evidence>
<dbReference type="EMBL" id="BSVA01000001">
    <property type="protein sequence ID" value="GMA92921.1"/>
    <property type="molecule type" value="Genomic_DNA"/>
</dbReference>
<feature type="region of interest" description="Disordered" evidence="1">
    <location>
        <begin position="20"/>
        <end position="55"/>
    </location>
</feature>
<comment type="caution">
    <text evidence="2">The sequence shown here is derived from an EMBL/GenBank/DDBJ whole genome shotgun (WGS) entry which is preliminary data.</text>
</comment>
<feature type="region of interest" description="Disordered" evidence="1">
    <location>
        <begin position="117"/>
        <end position="147"/>
    </location>
</feature>
<evidence type="ECO:0000313" key="2">
    <source>
        <dbReference type="EMBL" id="GMA92921.1"/>
    </source>
</evidence>
<keyword evidence="3" id="KW-1185">Reference proteome</keyword>
<proteinExistence type="predicted"/>
<dbReference type="Proteomes" id="UP001157069">
    <property type="component" value="Unassembled WGS sequence"/>
</dbReference>
<accession>A0ABQ6JX87</accession>
<evidence type="ECO:0000313" key="3">
    <source>
        <dbReference type="Proteomes" id="UP001157069"/>
    </source>
</evidence>
<feature type="compositionally biased region" description="Low complexity" evidence="1">
    <location>
        <begin position="28"/>
        <end position="41"/>
    </location>
</feature>
<feature type="compositionally biased region" description="Basic and acidic residues" evidence="1">
    <location>
        <begin position="117"/>
        <end position="131"/>
    </location>
</feature>
<sequence length="147" mass="15893">MHAERGAAWCTAMLRHSSCAAAGPWKSSPPRSEPSAAPTAALATRGEGGEQRARVRHARVQLLDGVVEHPGAERSDRLRRRPVAHAVARQRDELELGELGELRPQARLILSRDLRELGDGRRPRAQGELKQCEGGGGGRASRAMADI</sequence>
<reference evidence="3" key="1">
    <citation type="journal article" date="2019" name="Int. J. Syst. Evol. Microbiol.">
        <title>The Global Catalogue of Microorganisms (GCM) 10K type strain sequencing project: providing services to taxonomists for standard genome sequencing and annotation.</title>
        <authorList>
            <consortium name="The Broad Institute Genomics Platform"/>
            <consortium name="The Broad Institute Genome Sequencing Center for Infectious Disease"/>
            <person name="Wu L."/>
            <person name="Ma J."/>
        </authorList>
    </citation>
    <scope>NUCLEOTIDE SEQUENCE [LARGE SCALE GENOMIC DNA]</scope>
    <source>
        <strain evidence="3">NBRC 108755</strain>
    </source>
</reference>
<name>A0ABQ6JX87_9MICO</name>